<feature type="compositionally biased region" description="Basic residues" evidence="6">
    <location>
        <begin position="1"/>
        <end position="11"/>
    </location>
</feature>
<proteinExistence type="inferred from homology"/>
<dbReference type="GO" id="GO:0042273">
    <property type="term" value="P:ribosomal large subunit biogenesis"/>
    <property type="evidence" value="ECO:0007669"/>
    <property type="project" value="TreeGrafter"/>
</dbReference>
<comment type="similarity">
    <text evidence="3">Belongs to the NOP16 family.</text>
</comment>
<evidence type="ECO:0000256" key="6">
    <source>
        <dbReference type="SAM" id="MobiDB-lite"/>
    </source>
</evidence>
<feature type="compositionally biased region" description="Acidic residues" evidence="6">
    <location>
        <begin position="97"/>
        <end position="110"/>
    </location>
</feature>
<reference evidence="7" key="1">
    <citation type="journal article" date="2014" name="Genome Announc.">
        <title>Draft genome sequence of Rhodosporidium toruloides CECT1137, an oleaginous yeast of biotechnological interest.</title>
        <authorList>
            <person name="Morin N."/>
            <person name="Calcas X."/>
            <person name="Devillers H."/>
            <person name="Durrens P."/>
            <person name="Sherman D.J."/>
            <person name="Nicaud J.-M."/>
            <person name="Neuveglise C."/>
        </authorList>
    </citation>
    <scope>NUCLEOTIDE SEQUENCE</scope>
    <source>
        <strain evidence="7">CECT1137</strain>
    </source>
</reference>
<comment type="subcellular location">
    <subcellularLocation>
        <location evidence="2">Nucleus</location>
        <location evidence="2">Nucleolus</location>
    </subcellularLocation>
</comment>
<dbReference type="PANTHER" id="PTHR13243">
    <property type="entry name" value="HSPC111 PROTEIN-RELATED"/>
    <property type="match status" value="1"/>
</dbReference>
<evidence type="ECO:0000256" key="1">
    <source>
        <dbReference type="ARBA" id="ARBA00002889"/>
    </source>
</evidence>
<organism evidence="7">
    <name type="scientific">Rhodotorula toruloides</name>
    <name type="common">Yeast</name>
    <name type="synonym">Rhodosporidium toruloides</name>
    <dbReference type="NCBI Taxonomy" id="5286"/>
    <lineage>
        <taxon>Eukaryota</taxon>
        <taxon>Fungi</taxon>
        <taxon>Dikarya</taxon>
        <taxon>Basidiomycota</taxon>
        <taxon>Pucciniomycotina</taxon>
        <taxon>Microbotryomycetes</taxon>
        <taxon>Sporidiobolales</taxon>
        <taxon>Sporidiobolaceae</taxon>
        <taxon>Rhodotorula</taxon>
    </lineage>
</organism>
<feature type="region of interest" description="Disordered" evidence="6">
    <location>
        <begin position="147"/>
        <end position="216"/>
    </location>
</feature>
<evidence type="ECO:0000313" key="7">
    <source>
        <dbReference type="EMBL" id="CDR49417.1"/>
    </source>
</evidence>
<evidence type="ECO:0000256" key="4">
    <source>
        <dbReference type="ARBA" id="ARBA00015522"/>
    </source>
</evidence>
<dbReference type="EMBL" id="LK052961">
    <property type="protein sequence ID" value="CDR49417.1"/>
    <property type="molecule type" value="Genomic_DNA"/>
</dbReference>
<dbReference type="AlphaFoldDB" id="A0A061BJ43"/>
<dbReference type="PANTHER" id="PTHR13243:SF1">
    <property type="entry name" value="NUCLEOLAR PROTEIN 16"/>
    <property type="match status" value="1"/>
</dbReference>
<dbReference type="GO" id="GO:0005730">
    <property type="term" value="C:nucleolus"/>
    <property type="evidence" value="ECO:0007669"/>
    <property type="project" value="UniProtKB-SubCell"/>
</dbReference>
<name>A0A061BJ43_RHOTO</name>
<dbReference type="Pfam" id="PF09420">
    <property type="entry name" value="Nop16"/>
    <property type="match status" value="1"/>
</dbReference>
<gene>
    <name evidence="7" type="ORF">RHTO0S_26e01310g</name>
</gene>
<keyword evidence="5" id="KW-0539">Nucleus</keyword>
<feature type="compositionally biased region" description="Acidic residues" evidence="6">
    <location>
        <begin position="168"/>
        <end position="184"/>
    </location>
</feature>
<feature type="region of interest" description="Disordered" evidence="6">
    <location>
        <begin position="60"/>
        <end position="134"/>
    </location>
</feature>
<dbReference type="OrthoDB" id="285729at2759"/>
<feature type="region of interest" description="Disordered" evidence="6">
    <location>
        <begin position="1"/>
        <end position="28"/>
    </location>
</feature>
<evidence type="ECO:0000256" key="5">
    <source>
        <dbReference type="ARBA" id="ARBA00023242"/>
    </source>
</evidence>
<dbReference type="InterPro" id="IPR019002">
    <property type="entry name" value="Ribosome_biogenesis_Nop16"/>
</dbReference>
<sequence>MVNPRQRRKARSGIAKASASKRSLKNQKKVTIKGPELLVKGWDRKKTVRQNYAALGLLPSLNPRQAGGLEADPNVTPFAISAATPDTLEDLERSLEDDTEMDEDDEEEEETVKADKGKGKAKEDAPLKPGMARIIRDEKGNVVKIIVGGENGEEIEEKVVEPSRTGTDSDEEDEGESEDEEEEEKQPWGPPLKDWDAQRALQQEHGSLEGVSKKSKQGIPIFGAPLEVEAKTDIVRALEERASHKTKVIRHTSEFEHDWLVSLVAKYDEDIGKMARDRKANVWQKTPGELKRMIAKAGGFEALRAEAAAVGRS</sequence>
<protein>
    <recommendedName>
        <fullName evidence="4">Nucleolar protein 16</fullName>
    </recommendedName>
</protein>
<evidence type="ECO:0000256" key="3">
    <source>
        <dbReference type="ARBA" id="ARBA00008479"/>
    </source>
</evidence>
<accession>A0A061BJ43</accession>
<comment type="function">
    <text evidence="1">Involved in the biogenesis of the 60S ribosomal subunit.</text>
</comment>
<feature type="compositionally biased region" description="Basic and acidic residues" evidence="6">
    <location>
        <begin position="111"/>
        <end position="126"/>
    </location>
</feature>
<evidence type="ECO:0000256" key="2">
    <source>
        <dbReference type="ARBA" id="ARBA00004604"/>
    </source>
</evidence>